<dbReference type="EMBL" id="JAMXLR010000024">
    <property type="protein sequence ID" value="MCO6043413.1"/>
    <property type="molecule type" value="Genomic_DNA"/>
</dbReference>
<dbReference type="Proteomes" id="UP001155241">
    <property type="component" value="Unassembled WGS sequence"/>
</dbReference>
<proteinExistence type="predicted"/>
<keyword evidence="2" id="KW-1185">Reference proteome</keyword>
<name>A0A9X2F834_9BACT</name>
<protein>
    <submittedName>
        <fullName evidence="1">Uncharacterized protein</fullName>
    </submittedName>
</protein>
<comment type="caution">
    <text evidence="1">The sequence shown here is derived from an EMBL/GenBank/DDBJ whole genome shotgun (WGS) entry which is preliminary data.</text>
</comment>
<evidence type="ECO:0000313" key="2">
    <source>
        <dbReference type="Proteomes" id="UP001155241"/>
    </source>
</evidence>
<dbReference type="InterPro" id="IPR046743">
    <property type="entry name" value="DUF6793"/>
</dbReference>
<accession>A0A9X2F834</accession>
<evidence type="ECO:0000313" key="1">
    <source>
        <dbReference type="EMBL" id="MCO6043413.1"/>
    </source>
</evidence>
<gene>
    <name evidence="1" type="ORF">NG895_05795</name>
</gene>
<dbReference type="AlphaFoldDB" id="A0A9X2F834"/>
<organism evidence="1 2">
    <name type="scientific">Aeoliella straminimaris</name>
    <dbReference type="NCBI Taxonomy" id="2954799"/>
    <lineage>
        <taxon>Bacteria</taxon>
        <taxon>Pseudomonadati</taxon>
        <taxon>Planctomycetota</taxon>
        <taxon>Planctomycetia</taxon>
        <taxon>Pirellulales</taxon>
        <taxon>Lacipirellulaceae</taxon>
        <taxon>Aeoliella</taxon>
    </lineage>
</organism>
<reference evidence="1" key="1">
    <citation type="submission" date="2022-06" db="EMBL/GenBank/DDBJ databases">
        <title>Aeoliella straminimaris, a novel planctomycete from sediments.</title>
        <authorList>
            <person name="Vitorino I.R."/>
            <person name="Lage O.M."/>
        </authorList>
    </citation>
    <scope>NUCLEOTIDE SEQUENCE</scope>
    <source>
        <strain evidence="1">ICT_H6.2</strain>
    </source>
</reference>
<sequence>MPLFEVETDNHIIITWAADADTASGVVSDAYPSENVIRMTKRPRDTWVISKSALGIAEEVDICHTARDCLSKAAGDKVHAIRLYMHETGVDLEQARKVIESNMVLGW</sequence>
<dbReference type="Pfam" id="PF20593">
    <property type="entry name" value="DUF6793"/>
    <property type="match status" value="1"/>
</dbReference>
<dbReference type="RefSeq" id="WP_252851520.1">
    <property type="nucleotide sequence ID" value="NZ_JAMXLR010000024.1"/>
</dbReference>